<dbReference type="EnsemblPlants" id="Ma01_t09650.1">
    <property type="protein sequence ID" value="Ma01_p09650.1"/>
    <property type="gene ID" value="Ma01_g09650"/>
</dbReference>
<proteinExistence type="predicted"/>
<evidence type="ECO:0000256" key="1">
    <source>
        <dbReference type="SAM" id="Coils"/>
    </source>
</evidence>
<accession>A0A804HS68</accession>
<dbReference type="Proteomes" id="UP000012960">
    <property type="component" value="Unplaced"/>
</dbReference>
<name>A0A804HS68_MUSAM</name>
<dbReference type="EMBL" id="HG996466">
    <property type="protein sequence ID" value="CAG1859050.1"/>
    <property type="molecule type" value="Genomic_DNA"/>
</dbReference>
<evidence type="ECO:0000313" key="4">
    <source>
        <dbReference type="Proteomes" id="UP000012960"/>
    </source>
</evidence>
<dbReference type="InParanoid" id="A0A804HS68"/>
<dbReference type="OMA" id="NEQELCC"/>
<dbReference type="AlphaFoldDB" id="A0A804HS68"/>
<dbReference type="OrthoDB" id="1888070at2759"/>
<dbReference type="KEGG" id="mus:103984207"/>
<evidence type="ECO:0000313" key="3">
    <source>
        <dbReference type="EnsemblPlants" id="Ma01_p09650.1"/>
    </source>
</evidence>
<organism evidence="3 4">
    <name type="scientific">Musa acuminata subsp. malaccensis</name>
    <name type="common">Wild banana</name>
    <name type="synonym">Musa malaccensis</name>
    <dbReference type="NCBI Taxonomy" id="214687"/>
    <lineage>
        <taxon>Eukaryota</taxon>
        <taxon>Viridiplantae</taxon>
        <taxon>Streptophyta</taxon>
        <taxon>Embryophyta</taxon>
        <taxon>Tracheophyta</taxon>
        <taxon>Spermatophyta</taxon>
        <taxon>Magnoliopsida</taxon>
        <taxon>Liliopsida</taxon>
        <taxon>Zingiberales</taxon>
        <taxon>Musaceae</taxon>
        <taxon>Musa</taxon>
    </lineage>
</organism>
<dbReference type="Gramene" id="Ma01_t09650.1">
    <property type="protein sequence ID" value="Ma01_p09650.1"/>
    <property type="gene ID" value="Ma01_g09650"/>
</dbReference>
<dbReference type="FunCoup" id="A0A804HS68">
    <property type="interactions" value="1146"/>
</dbReference>
<dbReference type="EnsemblPlants" id="Ma01_t09650.2">
    <property type="protein sequence ID" value="Ma01_p09650.2"/>
    <property type="gene ID" value="Ma01_g09650"/>
</dbReference>
<gene>
    <name evidence="2" type="ORF">GSMUA_293450.1</name>
</gene>
<reference evidence="3" key="2">
    <citation type="submission" date="2021-05" db="UniProtKB">
        <authorList>
            <consortium name="EnsemblPlants"/>
        </authorList>
    </citation>
    <scope>IDENTIFICATION</scope>
    <source>
        <strain evidence="3">subsp. malaccensis</strain>
    </source>
</reference>
<feature type="coiled-coil region" evidence="1">
    <location>
        <begin position="18"/>
        <end position="52"/>
    </location>
</feature>
<reference evidence="2" key="1">
    <citation type="submission" date="2021-03" db="EMBL/GenBank/DDBJ databases">
        <authorList>
            <consortium name="Genoscope - CEA"/>
            <person name="William W."/>
        </authorList>
    </citation>
    <scope>NUCLEOTIDE SEQUENCE</scope>
    <source>
        <strain evidence="2">Doubled-haploid Pahang</strain>
    </source>
</reference>
<evidence type="ECO:0000313" key="2">
    <source>
        <dbReference type="EMBL" id="CAG1859050.1"/>
    </source>
</evidence>
<dbReference type="Gramene" id="Ma01_t09650.2">
    <property type="protein sequence ID" value="Ma01_p09650.2"/>
    <property type="gene ID" value="Ma01_g09650"/>
</dbReference>
<keyword evidence="1" id="KW-0175">Coiled coil</keyword>
<protein>
    <submittedName>
        <fullName evidence="2">(wild Malaysian banana) hypothetical protein</fullName>
    </submittedName>
</protein>
<feature type="coiled-coil region" evidence="1">
    <location>
        <begin position="220"/>
        <end position="330"/>
    </location>
</feature>
<keyword evidence="4" id="KW-1185">Reference proteome</keyword>
<sequence length="341" mass="39266">MDKEKEQGTLESQLIQKNTKWKHEFECHQSQVEKLEEKVMEVKIDMKCAEDDTKDLELLWRRVKTTATMLTYLKSKARIMAIPHLACVSCGIKHQEGIGLVDKHGLPLSEWSTDVDLSSHESSDEMSQLASNLKYGPFDANVGGYFSETLQSTRIVAEVMESLIKRAIRAETEAATEKEKVKLGLEENKRKTLQIQSMTLKVEEMEKFALGTNTLLNEMRQKVTDMVEETSRQRQRAAENEQELRRVKQDFDSLRSFVSSLISVRESLMSSERQFQTVEKLLDRLVAETTHLENEKVKKEAEVQKLIEENVRLRTLLDKKEAQLLAMNEQCKWMALNSPGI</sequence>